<name>A0A813DG04_POLGL</name>
<accession>A0A813DG04</accession>
<gene>
    <name evidence="1" type="ORF">PGLA1383_LOCUS3469</name>
</gene>
<dbReference type="Proteomes" id="UP000654075">
    <property type="component" value="Unassembled WGS sequence"/>
</dbReference>
<dbReference type="EMBL" id="CAJNNV010001219">
    <property type="protein sequence ID" value="CAE8584538.1"/>
    <property type="molecule type" value="Genomic_DNA"/>
</dbReference>
<protein>
    <submittedName>
        <fullName evidence="1">Uncharacterized protein</fullName>
    </submittedName>
</protein>
<evidence type="ECO:0000313" key="1">
    <source>
        <dbReference type="EMBL" id="CAE8584538.1"/>
    </source>
</evidence>
<evidence type="ECO:0000313" key="2">
    <source>
        <dbReference type="Proteomes" id="UP000654075"/>
    </source>
</evidence>
<organism evidence="1 2">
    <name type="scientific">Polarella glacialis</name>
    <name type="common">Dinoflagellate</name>
    <dbReference type="NCBI Taxonomy" id="89957"/>
    <lineage>
        <taxon>Eukaryota</taxon>
        <taxon>Sar</taxon>
        <taxon>Alveolata</taxon>
        <taxon>Dinophyceae</taxon>
        <taxon>Suessiales</taxon>
        <taxon>Suessiaceae</taxon>
        <taxon>Polarella</taxon>
    </lineage>
</organism>
<comment type="caution">
    <text evidence="1">The sequence shown here is derived from an EMBL/GenBank/DDBJ whole genome shotgun (WGS) entry which is preliminary data.</text>
</comment>
<sequence>MPCNPLKCQAALYQLGWQQQQLEEQHQQQITKTHQLQQQQQQSADRAVMKQVDGLRHPLLGQGGPYSTTLEHVFGGCCCCCCCLLLLLLPLGVRRNPPGAQSHTPLHDVGRPLCIEQVLRKRIEG</sequence>
<dbReference type="AlphaFoldDB" id="A0A813DG04"/>
<reference evidence="1" key="1">
    <citation type="submission" date="2021-02" db="EMBL/GenBank/DDBJ databases">
        <authorList>
            <person name="Dougan E. K."/>
            <person name="Rhodes N."/>
            <person name="Thang M."/>
            <person name="Chan C."/>
        </authorList>
    </citation>
    <scope>NUCLEOTIDE SEQUENCE</scope>
</reference>
<proteinExistence type="predicted"/>
<keyword evidence="2" id="KW-1185">Reference proteome</keyword>